<evidence type="ECO:0000313" key="1">
    <source>
        <dbReference type="EMBL" id="KAH9378600.1"/>
    </source>
</evidence>
<proteinExistence type="predicted"/>
<protein>
    <submittedName>
        <fullName evidence="1">Uncharacterized protein</fullName>
    </submittedName>
</protein>
<organism evidence="1 2">
    <name type="scientific">Haemaphysalis longicornis</name>
    <name type="common">Bush tick</name>
    <dbReference type="NCBI Taxonomy" id="44386"/>
    <lineage>
        <taxon>Eukaryota</taxon>
        <taxon>Metazoa</taxon>
        <taxon>Ecdysozoa</taxon>
        <taxon>Arthropoda</taxon>
        <taxon>Chelicerata</taxon>
        <taxon>Arachnida</taxon>
        <taxon>Acari</taxon>
        <taxon>Parasitiformes</taxon>
        <taxon>Ixodida</taxon>
        <taxon>Ixodoidea</taxon>
        <taxon>Ixodidae</taxon>
        <taxon>Haemaphysalinae</taxon>
        <taxon>Haemaphysalis</taxon>
    </lineage>
</organism>
<dbReference type="VEuPathDB" id="VectorBase:HLOH_044985"/>
<keyword evidence="2" id="KW-1185">Reference proteome</keyword>
<accession>A0A9J6GV99</accession>
<name>A0A9J6GV99_HAELO</name>
<reference evidence="1 2" key="1">
    <citation type="journal article" date="2020" name="Cell">
        <title>Large-Scale Comparative Analyses of Tick Genomes Elucidate Their Genetic Diversity and Vector Capacities.</title>
        <authorList>
            <consortium name="Tick Genome and Microbiome Consortium (TIGMIC)"/>
            <person name="Jia N."/>
            <person name="Wang J."/>
            <person name="Shi W."/>
            <person name="Du L."/>
            <person name="Sun Y."/>
            <person name="Zhan W."/>
            <person name="Jiang J.F."/>
            <person name="Wang Q."/>
            <person name="Zhang B."/>
            <person name="Ji P."/>
            <person name="Bell-Sakyi L."/>
            <person name="Cui X.M."/>
            <person name="Yuan T.T."/>
            <person name="Jiang B.G."/>
            <person name="Yang W.F."/>
            <person name="Lam T.T."/>
            <person name="Chang Q.C."/>
            <person name="Ding S.J."/>
            <person name="Wang X.J."/>
            <person name="Zhu J.G."/>
            <person name="Ruan X.D."/>
            <person name="Zhao L."/>
            <person name="Wei J.T."/>
            <person name="Ye R.Z."/>
            <person name="Que T.C."/>
            <person name="Du C.H."/>
            <person name="Zhou Y.H."/>
            <person name="Cheng J.X."/>
            <person name="Dai P.F."/>
            <person name="Guo W.B."/>
            <person name="Han X.H."/>
            <person name="Huang E.J."/>
            <person name="Li L.F."/>
            <person name="Wei W."/>
            <person name="Gao Y.C."/>
            <person name="Liu J.Z."/>
            <person name="Shao H.Z."/>
            <person name="Wang X."/>
            <person name="Wang C.C."/>
            <person name="Yang T.C."/>
            <person name="Huo Q.B."/>
            <person name="Li W."/>
            <person name="Chen H.Y."/>
            <person name="Chen S.E."/>
            <person name="Zhou L.G."/>
            <person name="Ni X.B."/>
            <person name="Tian J.H."/>
            <person name="Sheng Y."/>
            <person name="Liu T."/>
            <person name="Pan Y.S."/>
            <person name="Xia L.Y."/>
            <person name="Li J."/>
            <person name="Zhao F."/>
            <person name="Cao W.C."/>
        </authorList>
    </citation>
    <scope>NUCLEOTIDE SEQUENCE [LARGE SCALE GENOMIC DNA]</scope>
    <source>
        <strain evidence="1">HaeL-2018</strain>
    </source>
</reference>
<evidence type="ECO:0000313" key="2">
    <source>
        <dbReference type="Proteomes" id="UP000821853"/>
    </source>
</evidence>
<sequence>MHLSTEILFGSSKYNTVEEIIKDYLSIQRVRLSQTPTGRIPAKVGRQKAEIKGKDHLPMNGPT</sequence>
<dbReference type="AlphaFoldDB" id="A0A9J6GV99"/>
<gene>
    <name evidence="1" type="ORF">HPB48_010065</name>
</gene>
<dbReference type="EMBL" id="JABSTR010000009">
    <property type="protein sequence ID" value="KAH9378600.1"/>
    <property type="molecule type" value="Genomic_DNA"/>
</dbReference>
<comment type="caution">
    <text evidence="1">The sequence shown here is derived from an EMBL/GenBank/DDBJ whole genome shotgun (WGS) entry which is preliminary data.</text>
</comment>
<dbReference type="Proteomes" id="UP000821853">
    <property type="component" value="Unassembled WGS sequence"/>
</dbReference>